<dbReference type="PANTHER" id="PTHR43133:SF8">
    <property type="entry name" value="RNA POLYMERASE SIGMA FACTOR HI_1459-RELATED"/>
    <property type="match status" value="1"/>
</dbReference>
<evidence type="ECO:0000259" key="6">
    <source>
        <dbReference type="Pfam" id="PF08281"/>
    </source>
</evidence>
<organism evidence="7 8">
    <name type="scientific">Ilumatobacter coccineus (strain NBRC 103263 / KCTC 29153 / YM16-304)</name>
    <dbReference type="NCBI Taxonomy" id="1313172"/>
    <lineage>
        <taxon>Bacteria</taxon>
        <taxon>Bacillati</taxon>
        <taxon>Actinomycetota</taxon>
        <taxon>Acidimicrobiia</taxon>
        <taxon>Acidimicrobiales</taxon>
        <taxon>Ilumatobacteraceae</taxon>
        <taxon>Ilumatobacter</taxon>
    </lineage>
</organism>
<dbReference type="InterPro" id="IPR013325">
    <property type="entry name" value="RNA_pol_sigma_r2"/>
</dbReference>
<evidence type="ECO:0000256" key="4">
    <source>
        <dbReference type="ARBA" id="ARBA00023125"/>
    </source>
</evidence>
<evidence type="ECO:0000256" key="2">
    <source>
        <dbReference type="ARBA" id="ARBA00023015"/>
    </source>
</evidence>
<evidence type="ECO:0000313" key="7">
    <source>
        <dbReference type="EMBL" id="BAN03244.1"/>
    </source>
</evidence>
<dbReference type="InterPro" id="IPR036388">
    <property type="entry name" value="WH-like_DNA-bd_sf"/>
</dbReference>
<dbReference type="EMBL" id="AP012057">
    <property type="protein sequence ID" value="BAN03244.1"/>
    <property type="molecule type" value="Genomic_DNA"/>
</dbReference>
<dbReference type="PANTHER" id="PTHR43133">
    <property type="entry name" value="RNA POLYMERASE ECF-TYPE SIGMA FACTO"/>
    <property type="match status" value="1"/>
</dbReference>
<reference evidence="7 8" key="1">
    <citation type="journal article" date="2013" name="Int. J. Syst. Evol. Microbiol.">
        <title>Ilumatobacter nonamiense sp. nov. and Ilumatobacter coccineum sp. nov., isolated from seashore sand.</title>
        <authorList>
            <person name="Matsumoto A."/>
            <person name="Kasai H."/>
            <person name="Matsuo Y."/>
            <person name="Shizuri Y."/>
            <person name="Ichikawa N."/>
            <person name="Fujita N."/>
            <person name="Omura S."/>
            <person name="Takahashi Y."/>
        </authorList>
    </citation>
    <scope>NUCLEOTIDE SEQUENCE [LARGE SCALE GENOMIC DNA]</scope>
    <source>
        <strain evidence="8">NBRC 103263 / KCTC 29153 / YM16-304</strain>
    </source>
</reference>
<dbReference type="Gene3D" id="1.10.1740.10">
    <property type="match status" value="1"/>
</dbReference>
<feature type="domain" description="RNA polymerase sigma factor 70 region 4 type 2" evidence="6">
    <location>
        <begin position="118"/>
        <end position="164"/>
    </location>
</feature>
<dbReference type="GO" id="GO:0003677">
    <property type="term" value="F:DNA binding"/>
    <property type="evidence" value="ECO:0007669"/>
    <property type="project" value="UniProtKB-KW"/>
</dbReference>
<proteinExistence type="inferred from homology"/>
<dbReference type="SUPFAM" id="SSF88946">
    <property type="entry name" value="Sigma2 domain of RNA polymerase sigma factors"/>
    <property type="match status" value="1"/>
</dbReference>
<gene>
    <name evidence="7" type="ORF">YM304_29300</name>
</gene>
<evidence type="ECO:0000256" key="1">
    <source>
        <dbReference type="ARBA" id="ARBA00010641"/>
    </source>
</evidence>
<dbReference type="InterPro" id="IPR013324">
    <property type="entry name" value="RNA_pol_sigma_r3/r4-like"/>
</dbReference>
<keyword evidence="2" id="KW-0805">Transcription regulation</keyword>
<dbReference type="Gene3D" id="1.10.10.10">
    <property type="entry name" value="Winged helix-like DNA-binding domain superfamily/Winged helix DNA-binding domain"/>
    <property type="match status" value="1"/>
</dbReference>
<evidence type="ECO:0000256" key="5">
    <source>
        <dbReference type="ARBA" id="ARBA00023163"/>
    </source>
</evidence>
<dbReference type="AlphaFoldDB" id="A0A6C7E685"/>
<sequence length="171" mass="18921">MGGFGVWMMMAIVSERRRPDSSEALLVRSYPALRRYAAVAAPPEVAPDDLLHDAIVAVLRSGGFDGIEYPAAYVKRAMVNLASNERRRLGRRRSAIRALSADVSGHDDDSYPSDLAHLAELSAKERVVLFAHYVDGDSFETIAQDLDLRPSSVRQIATRARRALRRLNGDD</sequence>
<keyword evidence="8" id="KW-1185">Reference proteome</keyword>
<accession>A0A6C7E685</accession>
<dbReference type="NCBIfam" id="TIGR02937">
    <property type="entry name" value="sigma70-ECF"/>
    <property type="match status" value="1"/>
</dbReference>
<dbReference type="Proteomes" id="UP000011863">
    <property type="component" value="Chromosome"/>
</dbReference>
<dbReference type="KEGG" id="aym:YM304_29300"/>
<dbReference type="Pfam" id="PF08281">
    <property type="entry name" value="Sigma70_r4_2"/>
    <property type="match status" value="1"/>
</dbReference>
<keyword evidence="3" id="KW-0731">Sigma factor</keyword>
<comment type="similarity">
    <text evidence="1">Belongs to the sigma-70 factor family. ECF subfamily.</text>
</comment>
<dbReference type="InterPro" id="IPR013249">
    <property type="entry name" value="RNA_pol_sigma70_r4_t2"/>
</dbReference>
<keyword evidence="4" id="KW-0238">DNA-binding</keyword>
<dbReference type="SUPFAM" id="SSF88659">
    <property type="entry name" value="Sigma3 and sigma4 domains of RNA polymerase sigma factors"/>
    <property type="match status" value="1"/>
</dbReference>
<evidence type="ECO:0000256" key="3">
    <source>
        <dbReference type="ARBA" id="ARBA00023082"/>
    </source>
</evidence>
<name>A0A6C7E685_ILUCY</name>
<dbReference type="InterPro" id="IPR039425">
    <property type="entry name" value="RNA_pol_sigma-70-like"/>
</dbReference>
<keyword evidence="5" id="KW-0804">Transcription</keyword>
<protein>
    <submittedName>
        <fullName evidence="7">Putative RNA polymerase ECF subfamily sigma factor</fullName>
    </submittedName>
</protein>
<dbReference type="GO" id="GO:0016987">
    <property type="term" value="F:sigma factor activity"/>
    <property type="evidence" value="ECO:0007669"/>
    <property type="project" value="UniProtKB-KW"/>
</dbReference>
<evidence type="ECO:0000313" key="8">
    <source>
        <dbReference type="Proteomes" id="UP000011863"/>
    </source>
</evidence>
<dbReference type="GO" id="GO:0006352">
    <property type="term" value="P:DNA-templated transcription initiation"/>
    <property type="evidence" value="ECO:0007669"/>
    <property type="project" value="InterPro"/>
</dbReference>
<dbReference type="InterPro" id="IPR014284">
    <property type="entry name" value="RNA_pol_sigma-70_dom"/>
</dbReference>